<accession>A0A2I0VHY9</accession>
<reference evidence="1 2" key="2">
    <citation type="journal article" date="2017" name="Nature">
        <title>The Apostasia genome and the evolution of orchids.</title>
        <authorList>
            <person name="Zhang G.Q."/>
            <person name="Liu K.W."/>
            <person name="Li Z."/>
            <person name="Lohaus R."/>
            <person name="Hsiao Y.Y."/>
            <person name="Niu S.C."/>
            <person name="Wang J.Y."/>
            <person name="Lin Y.C."/>
            <person name="Xu Q."/>
            <person name="Chen L.J."/>
            <person name="Yoshida K."/>
            <person name="Fujiwara S."/>
            <person name="Wang Z.W."/>
            <person name="Zhang Y.Q."/>
            <person name="Mitsuda N."/>
            <person name="Wang M."/>
            <person name="Liu G.H."/>
            <person name="Pecoraro L."/>
            <person name="Huang H.X."/>
            <person name="Xiao X.J."/>
            <person name="Lin M."/>
            <person name="Wu X.Y."/>
            <person name="Wu W.L."/>
            <person name="Chen Y.Y."/>
            <person name="Chang S.B."/>
            <person name="Sakamoto S."/>
            <person name="Ohme-Takagi M."/>
            <person name="Yagi M."/>
            <person name="Zeng S.J."/>
            <person name="Shen C.Y."/>
            <person name="Yeh C.M."/>
            <person name="Luo Y.B."/>
            <person name="Tsai W.C."/>
            <person name="Van de Peer Y."/>
            <person name="Liu Z.J."/>
        </authorList>
    </citation>
    <scope>NUCLEOTIDE SEQUENCE [LARGE SCALE GENOMIC DNA]</scope>
    <source>
        <tissue evidence="1">The whole plant</tissue>
    </source>
</reference>
<evidence type="ECO:0000313" key="1">
    <source>
        <dbReference type="EMBL" id="PKU62994.1"/>
    </source>
</evidence>
<gene>
    <name evidence="1" type="ORF">MA16_Dca019049</name>
</gene>
<protein>
    <submittedName>
        <fullName evidence="1">Uncharacterized protein</fullName>
    </submittedName>
</protein>
<dbReference type="AlphaFoldDB" id="A0A2I0VHY9"/>
<organism evidence="1 2">
    <name type="scientific">Dendrobium catenatum</name>
    <dbReference type="NCBI Taxonomy" id="906689"/>
    <lineage>
        <taxon>Eukaryota</taxon>
        <taxon>Viridiplantae</taxon>
        <taxon>Streptophyta</taxon>
        <taxon>Embryophyta</taxon>
        <taxon>Tracheophyta</taxon>
        <taxon>Spermatophyta</taxon>
        <taxon>Magnoliopsida</taxon>
        <taxon>Liliopsida</taxon>
        <taxon>Asparagales</taxon>
        <taxon>Orchidaceae</taxon>
        <taxon>Epidendroideae</taxon>
        <taxon>Malaxideae</taxon>
        <taxon>Dendrobiinae</taxon>
        <taxon>Dendrobium</taxon>
    </lineage>
</organism>
<reference evidence="1 2" key="1">
    <citation type="journal article" date="2016" name="Sci. Rep.">
        <title>The Dendrobium catenatum Lindl. genome sequence provides insights into polysaccharide synthase, floral development and adaptive evolution.</title>
        <authorList>
            <person name="Zhang G.Q."/>
            <person name="Xu Q."/>
            <person name="Bian C."/>
            <person name="Tsai W.C."/>
            <person name="Yeh C.M."/>
            <person name="Liu K.W."/>
            <person name="Yoshida K."/>
            <person name="Zhang L.S."/>
            <person name="Chang S.B."/>
            <person name="Chen F."/>
            <person name="Shi Y."/>
            <person name="Su Y.Y."/>
            <person name="Zhang Y.Q."/>
            <person name="Chen L.J."/>
            <person name="Yin Y."/>
            <person name="Lin M."/>
            <person name="Huang H."/>
            <person name="Deng H."/>
            <person name="Wang Z.W."/>
            <person name="Zhu S.L."/>
            <person name="Zhao X."/>
            <person name="Deng C."/>
            <person name="Niu S.C."/>
            <person name="Huang J."/>
            <person name="Wang M."/>
            <person name="Liu G.H."/>
            <person name="Yang H.J."/>
            <person name="Xiao X.J."/>
            <person name="Hsiao Y.Y."/>
            <person name="Wu W.L."/>
            <person name="Chen Y.Y."/>
            <person name="Mitsuda N."/>
            <person name="Ohme-Takagi M."/>
            <person name="Luo Y.B."/>
            <person name="Van de Peer Y."/>
            <person name="Liu Z.J."/>
        </authorList>
    </citation>
    <scope>NUCLEOTIDE SEQUENCE [LARGE SCALE GENOMIC DNA]</scope>
    <source>
        <tissue evidence="1">The whole plant</tissue>
    </source>
</reference>
<dbReference type="Proteomes" id="UP000233837">
    <property type="component" value="Unassembled WGS sequence"/>
</dbReference>
<proteinExistence type="predicted"/>
<name>A0A2I0VHY9_9ASPA</name>
<keyword evidence="2" id="KW-1185">Reference proteome</keyword>
<evidence type="ECO:0000313" key="2">
    <source>
        <dbReference type="Proteomes" id="UP000233837"/>
    </source>
</evidence>
<sequence length="61" mass="6831">MPSHFKDIGEQRPKLCEEFAGSHASPATSAGFHAGFTDFCYFCFFVQRIGVWLLIAKAVDF</sequence>
<dbReference type="EMBL" id="KZ503549">
    <property type="protein sequence ID" value="PKU62994.1"/>
    <property type="molecule type" value="Genomic_DNA"/>
</dbReference>